<evidence type="ECO:0000313" key="6">
    <source>
        <dbReference type="Ensembl" id="ENSEBUP00000026044.1"/>
    </source>
</evidence>
<dbReference type="SMART" id="SM00320">
    <property type="entry name" value="WD40"/>
    <property type="match status" value="5"/>
</dbReference>
<dbReference type="InterPro" id="IPR052651">
    <property type="entry name" value="WDR81"/>
</dbReference>
<dbReference type="SUPFAM" id="SSF81837">
    <property type="entry name" value="BEACH domain"/>
    <property type="match status" value="1"/>
</dbReference>
<dbReference type="GO" id="GO:0035973">
    <property type="term" value="P:aggrephagy"/>
    <property type="evidence" value="ECO:0007669"/>
    <property type="project" value="TreeGrafter"/>
</dbReference>
<evidence type="ECO:0000256" key="2">
    <source>
        <dbReference type="ARBA" id="ARBA00022737"/>
    </source>
</evidence>
<organism evidence="6 7">
    <name type="scientific">Eptatretus burgeri</name>
    <name type="common">Inshore hagfish</name>
    <dbReference type="NCBI Taxonomy" id="7764"/>
    <lineage>
        <taxon>Eukaryota</taxon>
        <taxon>Metazoa</taxon>
        <taxon>Chordata</taxon>
        <taxon>Craniata</taxon>
        <taxon>Vertebrata</taxon>
        <taxon>Cyclostomata</taxon>
        <taxon>Myxini</taxon>
        <taxon>Myxiniformes</taxon>
        <taxon>Myxinidae</taxon>
        <taxon>Eptatretinae</taxon>
        <taxon>Eptatretus</taxon>
    </lineage>
</organism>
<dbReference type="Gene3D" id="1.10.1540.10">
    <property type="entry name" value="BEACH domain"/>
    <property type="match status" value="1"/>
</dbReference>
<evidence type="ECO:0000259" key="5">
    <source>
        <dbReference type="PROSITE" id="PS50197"/>
    </source>
</evidence>
<evidence type="ECO:0000256" key="1">
    <source>
        <dbReference type="ARBA" id="ARBA00022574"/>
    </source>
</evidence>
<dbReference type="InterPro" id="IPR015943">
    <property type="entry name" value="WD40/YVTN_repeat-like_dom_sf"/>
</dbReference>
<dbReference type="PROSITE" id="PS50197">
    <property type="entry name" value="BEACH"/>
    <property type="match status" value="1"/>
</dbReference>
<dbReference type="Proteomes" id="UP000694388">
    <property type="component" value="Unplaced"/>
</dbReference>
<dbReference type="Gene3D" id="2.130.10.10">
    <property type="entry name" value="YVTN repeat-like/Quinoprotein amine dehydrogenase"/>
    <property type="match status" value="2"/>
</dbReference>
<reference evidence="6" key="1">
    <citation type="submission" date="2025-08" db="UniProtKB">
        <authorList>
            <consortium name="Ensembl"/>
        </authorList>
    </citation>
    <scope>IDENTIFICATION</scope>
</reference>
<dbReference type="GO" id="GO:0035014">
    <property type="term" value="F:phosphatidylinositol 3-kinase regulator activity"/>
    <property type="evidence" value="ECO:0007669"/>
    <property type="project" value="TreeGrafter"/>
</dbReference>
<dbReference type="CDD" id="cd06071">
    <property type="entry name" value="Beach"/>
    <property type="match status" value="1"/>
</dbReference>
<dbReference type="PROSITE" id="PS50294">
    <property type="entry name" value="WD_REPEATS_REGION"/>
    <property type="match status" value="1"/>
</dbReference>
<feature type="region of interest" description="Disordered" evidence="4">
    <location>
        <begin position="362"/>
        <end position="383"/>
    </location>
</feature>
<dbReference type="Pfam" id="PF00400">
    <property type="entry name" value="WD40"/>
    <property type="match status" value="1"/>
</dbReference>
<keyword evidence="1 3" id="KW-0853">WD repeat</keyword>
<keyword evidence="7" id="KW-1185">Reference proteome</keyword>
<feature type="domain" description="BEACH" evidence="5">
    <location>
        <begin position="20"/>
        <end position="297"/>
    </location>
</feature>
<proteinExistence type="predicted"/>
<dbReference type="InterPro" id="IPR001680">
    <property type="entry name" value="WD40_rpt"/>
</dbReference>
<dbReference type="InterPro" id="IPR036372">
    <property type="entry name" value="BEACH_dom_sf"/>
</dbReference>
<feature type="compositionally biased region" description="Polar residues" evidence="4">
    <location>
        <begin position="770"/>
        <end position="786"/>
    </location>
</feature>
<dbReference type="InterPro" id="IPR036322">
    <property type="entry name" value="WD40_repeat_dom_sf"/>
</dbReference>
<name>A0A8C4R726_EPTBU</name>
<feature type="region of interest" description="Disordered" evidence="4">
    <location>
        <begin position="770"/>
        <end position="792"/>
    </location>
</feature>
<evidence type="ECO:0000256" key="4">
    <source>
        <dbReference type="SAM" id="MobiDB-lite"/>
    </source>
</evidence>
<evidence type="ECO:0000256" key="3">
    <source>
        <dbReference type="PROSITE-ProRule" id="PRU00221"/>
    </source>
</evidence>
<keyword evidence="2" id="KW-0677">Repeat</keyword>
<dbReference type="FunFam" id="1.10.1540.10:FF:000003">
    <property type="entry name" value="WD repeat-containing protein 81 isoform X1"/>
    <property type="match status" value="1"/>
</dbReference>
<dbReference type="PANTHER" id="PTHR44662:SF1">
    <property type="entry name" value="WD REPEAT-CONTAINING PROTEIN 81"/>
    <property type="match status" value="1"/>
</dbReference>
<dbReference type="PROSITE" id="PS50082">
    <property type="entry name" value="WD_REPEATS_2"/>
    <property type="match status" value="1"/>
</dbReference>
<feature type="repeat" description="WD" evidence="3">
    <location>
        <begin position="1288"/>
        <end position="1323"/>
    </location>
</feature>
<evidence type="ECO:0000313" key="7">
    <source>
        <dbReference type="Proteomes" id="UP000694388"/>
    </source>
</evidence>
<dbReference type="Ensembl" id="ENSEBUT00000026620.1">
    <property type="protein sequence ID" value="ENSEBUP00000026044.1"/>
    <property type="gene ID" value="ENSEBUG00000016014.1"/>
</dbReference>
<dbReference type="PANTHER" id="PTHR44662">
    <property type="entry name" value="WD REPEAT-CONTAINING PROTEIN 81"/>
    <property type="match status" value="1"/>
</dbReference>
<dbReference type="Pfam" id="PF02138">
    <property type="entry name" value="Beach"/>
    <property type="match status" value="1"/>
</dbReference>
<dbReference type="InterPro" id="IPR000409">
    <property type="entry name" value="BEACH_dom"/>
</dbReference>
<reference evidence="6" key="2">
    <citation type="submission" date="2025-09" db="UniProtKB">
        <authorList>
            <consortium name="Ensembl"/>
        </authorList>
    </citation>
    <scope>IDENTIFICATION</scope>
</reference>
<dbReference type="SUPFAM" id="SSF50978">
    <property type="entry name" value="WD40 repeat-like"/>
    <property type="match status" value="1"/>
</dbReference>
<dbReference type="GO" id="GO:0005739">
    <property type="term" value="C:mitochondrion"/>
    <property type="evidence" value="ECO:0007669"/>
    <property type="project" value="TreeGrafter"/>
</dbReference>
<dbReference type="GeneTree" id="ENSGT00930000151039"/>
<dbReference type="SMART" id="SM01026">
    <property type="entry name" value="Beach"/>
    <property type="match status" value="1"/>
</dbReference>
<accession>A0A8C4R726</accession>
<sequence>MSDGCKERLQKEIVDAGDDNPVRERKDLVYLVTERVHGKCSNFAYLMELNRLAGRRMGDPNYHPVLPWVIDFTVPYGKFRDLSKSKYRLNKGDDQLDFTYTMNKEASTNSSLENLHVSHHISDVLSDITYYVYKARQTRKEVLCMHVRSKWEPNEYPSSIGRLQSWTPDECIPEFFCDPEIFRSVHPDMSDLQIPSWCTSYEDFVEKHRRILESIEVSENLHTWIDLTFGYKLSGKESIRAKNVCLHLVDNHTNLSSYGVVQLFDVPHPRRHCNPSIFMLEPPFVSHLQNYACNASKDVVVDTQQPFNVDHPETVSEELDIIVEKACAVAEDDGSFEQATEALDDLDNGKIRTPSLQNSTSMLSGIVGGKKPKGETGESEASSTVKFSLPEEFNPLQVLDEFEALCRFTVSVGLCEPKTLKTGMKVPDILQSDFVHKDMQAFGVLVAELCFAAKLRTMRPEATLMERYKAVRKLMRSCRHEIALPLRYVVEMLLQADEDPELLTDGICVFKYDAVIHGLPPPTPAQILSSHLDIIPFPSYFPALYKFAANFQLAQVQNETDALKEFVQGLKGDLPEILEILCSEGIEIFLPFFVFLMSDNSVSVLTIQHLFEPVSKALGPINTSKYLQRFVVAAYENCCAGHDQLCFYEDQFVEKLMSCLGLSQFLQHVFSHIIHVVAGFEKEQRSEEEEVGTAVRSRLLLHVQSIRETGSNPPETAEDTVASGAVVEPEGELDDFSAGMSFGHQDMLVDTIGFTGTIFGVDDAVVPKASDSTSVGQESNKSSGSEVSCEAEKDVGVNLELGNENDGGPLMGNGEVEGHTDMETDAQDTYVEASAMFPGEPSCAVDVEENGETAEPQDISNSDIKKLIRTACSMVRTQIGRLGPTLSSKYVARTLLRILSFCYLGSDKHQYLCEEMDGESQVGTMAYQAQRVSGDRHAEPVLHCLIHLAFTYGEPVLTLQYIPHISYLVSCCSGASKLNHKREAGLLGAVVLLQCIVPYLSDVALIDCLWCIIHDVLLPILRVFTSSRISFPSGVQCRSVLCQKSMSLMMLICLRIGVDSVQRHMSEALSAFFQGFSIAMEGKGDQCMVRDEHGMGEADNEHPGMEEMRKVFNPELASAAYVPFLCLLGNGSIEESIPNRDLVCQLSSQYEQELLCMSDTPPVIDVPEEPVLGTDTTTQSSSILVNSDEFGSFGGFSVGNRIQIRSGPTGDCETVAVRLSQLSNSYSVLSMSLSGTPSQAPADGLVKQELRPSERVLAGNWLAHWQYDIGLSCTQGHFNFNQVKLQTYTGHGGAVRSLCVWPNEDIFLSGSKDRTVRLWSLRNCGDGTETLRAKLVYRQHRRGVFHVEHVEAVQRVASCDGTLHIWDCDTGATVSTYEAPDSKFSINAVSVLPAPQPGLVIATSDYMLRFVDTRKPGLQHEFSLVVGSGSGSVRSLAVSPQGVWVSAAFSSGIIVVLDVRTGLQLRSWQAHDGDILKIKALDSDTLLSSSMDHHQLLAWRVFEGRKCFQLRSSEPVHTFATFVGSGTAACDSEVIAGTSGNRVGVYPIRAVQRPGGSTRLLPENFRGVLTRLAVLPAKRLLLLASDNGNTSLMA</sequence>
<protein>
    <submittedName>
        <fullName evidence="6">WD repeat domain 81</fullName>
    </submittedName>
</protein>